<keyword evidence="14" id="KW-1185">Reference proteome</keyword>
<sequence length="975" mass="104150">MKAVVLRTGNKSTHFKKSLLAISLMAISAQGMAQAVGDKKAETKEIEKIQVTGSHIMRGGSANFTSSAPIMEVDAELIEGTGSISVEDTLNRIPAITSELSASSNNLPFGGTASNIGVSTTSLRNLGSARTLVLVNGRRYVSGVSANSGYGVDLNSIPTSIIQRVDVLTGGQSAIYGSDAVAGVINIITKKDFDGAELNAFGADSERGGAARQNVDFTYGKNFDAGNAWMSVGVANQDGLNSADRDFAKYELSFIDTNKDGIVESIARRNGPAHVPGAALSFGNLFIFGNGKPFNTNQPVMDSNFVPNGASDFDNQHASRKIVSPYKRFHIATGSTVEISDDTSAELEINFSQTTATAQLEPIALSVRDNVFMVGSGGSSGIDIATSPYFVGSSAGQQLLSVMGSNTSFDRISTFRRMTEFGPQVVSQRRNTFRTAGSISTELANDMMWTNSLVFGMTSQTMNKTGDVALTQLREAMKIEADGKGGYRCVDATARAQGCVPVNPFNTVDSLLGKSGVTGFSPAAVKYMAIDTGQSGELRQFVGSSVLAGNLPIELSDGPVSFAGGLEWRKEEARETPDSFRQLGISRDLAIADIVGSFDVVEAFTEFQAPVAEWLNLSLALRAGEYSTVGNTFTYRFGADAPVTDDLKLRAAYSSSVRAPNINDLFSTGATSTAPSNVDPCNGVTAASTGNIATNCRSIAAINQRIASKGAFNLVASEANNTRLLQTGSLALKEETADSITLGAVYSLSDDWSLSVDYYGIDIEDGITRVGPDVFVKRCYDVAASGFDATCGGNLQRDSNDGPILNLRSTLINASRIETAGVDIEVSYLFEGLKLNVIANSLSKFDVTDANGAVEEFVGRPLYPEMRLTFNGSYDVNDNLNIFTQVRYRNETQSYLGKTNLSDDLNQMDAATYVDLRVNYKLAEDFNVYIGSNNLFDVQPDINARPDSFSVGTNTEARAYDVIGRQYFAGLKYQF</sequence>
<evidence type="ECO:0000259" key="12">
    <source>
        <dbReference type="Pfam" id="PF07715"/>
    </source>
</evidence>
<evidence type="ECO:0000256" key="1">
    <source>
        <dbReference type="ARBA" id="ARBA00004571"/>
    </source>
</evidence>
<keyword evidence="6 8" id="KW-0472">Membrane</keyword>
<dbReference type="Pfam" id="PF07715">
    <property type="entry name" value="Plug"/>
    <property type="match status" value="1"/>
</dbReference>
<accession>A0ABV6B8L5</accession>
<comment type="similarity">
    <text evidence="8 9">Belongs to the TonB-dependent receptor family.</text>
</comment>
<keyword evidence="10" id="KW-0732">Signal</keyword>
<evidence type="ECO:0000256" key="9">
    <source>
        <dbReference type="RuleBase" id="RU003357"/>
    </source>
</evidence>
<evidence type="ECO:0000256" key="3">
    <source>
        <dbReference type="ARBA" id="ARBA00022452"/>
    </source>
</evidence>
<evidence type="ECO:0000256" key="2">
    <source>
        <dbReference type="ARBA" id="ARBA00022448"/>
    </source>
</evidence>
<dbReference type="PANTHER" id="PTHR47234:SF2">
    <property type="entry name" value="TONB-DEPENDENT RECEPTOR"/>
    <property type="match status" value="1"/>
</dbReference>
<proteinExistence type="inferred from homology"/>
<protein>
    <submittedName>
        <fullName evidence="13">TonB-dependent receptor domain-containing protein</fullName>
    </submittedName>
</protein>
<dbReference type="EMBL" id="JBHLXP010000001">
    <property type="protein sequence ID" value="MFC0047210.1"/>
    <property type="molecule type" value="Genomic_DNA"/>
</dbReference>
<evidence type="ECO:0000256" key="10">
    <source>
        <dbReference type="SAM" id="SignalP"/>
    </source>
</evidence>
<keyword evidence="2 8" id="KW-0813">Transport</keyword>
<dbReference type="InterPro" id="IPR037066">
    <property type="entry name" value="Plug_dom_sf"/>
</dbReference>
<evidence type="ECO:0000256" key="6">
    <source>
        <dbReference type="ARBA" id="ARBA00023136"/>
    </source>
</evidence>
<evidence type="ECO:0000256" key="4">
    <source>
        <dbReference type="ARBA" id="ARBA00022692"/>
    </source>
</evidence>
<dbReference type="InterPro" id="IPR039426">
    <property type="entry name" value="TonB-dep_rcpt-like"/>
</dbReference>
<dbReference type="InterPro" id="IPR000531">
    <property type="entry name" value="Beta-barrel_TonB"/>
</dbReference>
<dbReference type="Pfam" id="PF00593">
    <property type="entry name" value="TonB_dep_Rec_b-barrel"/>
    <property type="match status" value="1"/>
</dbReference>
<dbReference type="InterPro" id="IPR036942">
    <property type="entry name" value="Beta-barrel_TonB_sf"/>
</dbReference>
<keyword evidence="5 9" id="KW-0798">TonB box</keyword>
<dbReference type="Gene3D" id="2.170.130.10">
    <property type="entry name" value="TonB-dependent receptor, plug domain"/>
    <property type="match status" value="1"/>
</dbReference>
<feature type="signal peptide" evidence="10">
    <location>
        <begin position="1"/>
        <end position="33"/>
    </location>
</feature>
<evidence type="ECO:0000256" key="5">
    <source>
        <dbReference type="ARBA" id="ARBA00023077"/>
    </source>
</evidence>
<dbReference type="PANTHER" id="PTHR47234">
    <property type="match status" value="1"/>
</dbReference>
<feature type="domain" description="TonB-dependent receptor plug" evidence="12">
    <location>
        <begin position="66"/>
        <end position="184"/>
    </location>
</feature>
<dbReference type="InterPro" id="IPR012910">
    <property type="entry name" value="Plug_dom"/>
</dbReference>
<gene>
    <name evidence="13" type="ORF">ACFFJP_02760</name>
</gene>
<keyword evidence="4 8" id="KW-0812">Transmembrane</keyword>
<comment type="caution">
    <text evidence="13">The sequence shown here is derived from an EMBL/GenBank/DDBJ whole genome shotgun (WGS) entry which is preliminary data.</text>
</comment>
<evidence type="ECO:0000256" key="8">
    <source>
        <dbReference type="PROSITE-ProRule" id="PRU01360"/>
    </source>
</evidence>
<keyword evidence="3 8" id="KW-1134">Transmembrane beta strand</keyword>
<dbReference type="Gene3D" id="2.40.170.20">
    <property type="entry name" value="TonB-dependent receptor, beta-barrel domain"/>
    <property type="match status" value="1"/>
</dbReference>
<dbReference type="PROSITE" id="PS52016">
    <property type="entry name" value="TONB_DEPENDENT_REC_3"/>
    <property type="match status" value="1"/>
</dbReference>
<evidence type="ECO:0000313" key="13">
    <source>
        <dbReference type="EMBL" id="MFC0047210.1"/>
    </source>
</evidence>
<feature type="domain" description="TonB-dependent receptor-like beta-barrel" evidence="11">
    <location>
        <begin position="540"/>
        <end position="935"/>
    </location>
</feature>
<evidence type="ECO:0000313" key="14">
    <source>
        <dbReference type="Proteomes" id="UP001589813"/>
    </source>
</evidence>
<keyword evidence="13" id="KW-0675">Receptor</keyword>
<dbReference type="RefSeq" id="WP_377240256.1">
    <property type="nucleotide sequence ID" value="NZ_JBHLXP010000001.1"/>
</dbReference>
<dbReference type="SUPFAM" id="SSF56935">
    <property type="entry name" value="Porins"/>
    <property type="match status" value="1"/>
</dbReference>
<keyword evidence="7 8" id="KW-0998">Cell outer membrane</keyword>
<evidence type="ECO:0000259" key="11">
    <source>
        <dbReference type="Pfam" id="PF00593"/>
    </source>
</evidence>
<name>A0ABV6B8L5_9GAMM</name>
<evidence type="ECO:0000256" key="7">
    <source>
        <dbReference type="ARBA" id="ARBA00023237"/>
    </source>
</evidence>
<dbReference type="Proteomes" id="UP001589813">
    <property type="component" value="Unassembled WGS sequence"/>
</dbReference>
<reference evidence="13 14" key="1">
    <citation type="submission" date="2024-09" db="EMBL/GenBank/DDBJ databases">
        <authorList>
            <person name="Sun Q."/>
            <person name="Mori K."/>
        </authorList>
    </citation>
    <scope>NUCLEOTIDE SEQUENCE [LARGE SCALE GENOMIC DNA]</scope>
    <source>
        <strain evidence="13 14">KCTC 23315</strain>
    </source>
</reference>
<feature type="chain" id="PRO_5046633592" evidence="10">
    <location>
        <begin position="34"/>
        <end position="975"/>
    </location>
</feature>
<comment type="subcellular location">
    <subcellularLocation>
        <location evidence="1 8">Cell outer membrane</location>
        <topology evidence="1 8">Multi-pass membrane protein</topology>
    </subcellularLocation>
</comment>
<organism evidence="13 14">
    <name type="scientific">Rheinheimera tilapiae</name>
    <dbReference type="NCBI Taxonomy" id="875043"/>
    <lineage>
        <taxon>Bacteria</taxon>
        <taxon>Pseudomonadati</taxon>
        <taxon>Pseudomonadota</taxon>
        <taxon>Gammaproteobacteria</taxon>
        <taxon>Chromatiales</taxon>
        <taxon>Chromatiaceae</taxon>
        <taxon>Rheinheimera</taxon>
    </lineage>
</organism>